<protein>
    <submittedName>
        <fullName evidence="4">Glycosyl transferase group 1</fullName>
    </submittedName>
</protein>
<keyword evidence="5" id="KW-1185">Reference proteome</keyword>
<reference evidence="5" key="1">
    <citation type="journal article" date="2011" name="MBio">
        <title>Novel metabolic attributes of the genus Cyanothece, comprising a group of unicellular nitrogen-fixing Cyanobacteria.</title>
        <authorList>
            <person name="Bandyopadhyay A."/>
            <person name="Elvitigala T."/>
            <person name="Welsh E."/>
            <person name="Stockel J."/>
            <person name="Liberton M."/>
            <person name="Min H."/>
            <person name="Sherman L.A."/>
            <person name="Pakrasi H.B."/>
        </authorList>
    </citation>
    <scope>NUCLEOTIDE SEQUENCE [LARGE SCALE GENOMIC DNA]</scope>
    <source>
        <strain evidence="5">PCC 8801</strain>
    </source>
</reference>
<feature type="domain" description="Glycosyltransferase subfamily 4-like N-terminal" evidence="3">
    <location>
        <begin position="74"/>
        <end position="178"/>
    </location>
</feature>
<dbReference type="Proteomes" id="UP000008204">
    <property type="component" value="Chromosome"/>
</dbReference>
<proteinExistence type="predicted"/>
<dbReference type="HOGENOM" id="CLU_009583_27_5_3"/>
<evidence type="ECO:0000313" key="4">
    <source>
        <dbReference type="EMBL" id="ACK66332.1"/>
    </source>
</evidence>
<gene>
    <name evidence="4" type="ordered locus">PCC8801_2316</name>
</gene>
<dbReference type="Pfam" id="PF13439">
    <property type="entry name" value="Glyco_transf_4"/>
    <property type="match status" value="1"/>
</dbReference>
<accession>B7K1D7</accession>
<dbReference type="PANTHER" id="PTHR46401">
    <property type="entry name" value="GLYCOSYLTRANSFERASE WBBK-RELATED"/>
    <property type="match status" value="1"/>
</dbReference>
<feature type="domain" description="Glycosyl transferase family 1" evidence="2">
    <location>
        <begin position="209"/>
        <end position="364"/>
    </location>
</feature>
<dbReference type="InterPro" id="IPR001296">
    <property type="entry name" value="Glyco_trans_1"/>
</dbReference>
<dbReference type="GO" id="GO:0009103">
    <property type="term" value="P:lipopolysaccharide biosynthetic process"/>
    <property type="evidence" value="ECO:0007669"/>
    <property type="project" value="TreeGrafter"/>
</dbReference>
<dbReference type="CAZy" id="GT4">
    <property type="family name" value="Glycosyltransferase Family 4"/>
</dbReference>
<evidence type="ECO:0000259" key="2">
    <source>
        <dbReference type="Pfam" id="PF00534"/>
    </source>
</evidence>
<dbReference type="GO" id="GO:0016757">
    <property type="term" value="F:glycosyltransferase activity"/>
    <property type="evidence" value="ECO:0007669"/>
    <property type="project" value="InterPro"/>
</dbReference>
<keyword evidence="1 4" id="KW-0808">Transferase</keyword>
<evidence type="ECO:0000259" key="3">
    <source>
        <dbReference type="Pfam" id="PF13439"/>
    </source>
</evidence>
<dbReference type="RefSeq" id="WP_012595600.1">
    <property type="nucleotide sequence ID" value="NC_011726.1"/>
</dbReference>
<dbReference type="Pfam" id="PF00534">
    <property type="entry name" value="Glycos_transf_1"/>
    <property type="match status" value="1"/>
</dbReference>
<dbReference type="OrthoDB" id="9797829at2"/>
<dbReference type="InterPro" id="IPR028098">
    <property type="entry name" value="Glyco_trans_4-like_N"/>
</dbReference>
<dbReference type="EMBL" id="CP001287">
    <property type="protein sequence ID" value="ACK66332.1"/>
    <property type="molecule type" value="Genomic_DNA"/>
</dbReference>
<organism evidence="4 5">
    <name type="scientific">Rippkaea orientalis (strain PCC 8801 / RF-1)</name>
    <name type="common">Cyanothece sp. (strain PCC 8801)</name>
    <dbReference type="NCBI Taxonomy" id="41431"/>
    <lineage>
        <taxon>Bacteria</taxon>
        <taxon>Bacillati</taxon>
        <taxon>Cyanobacteriota</taxon>
        <taxon>Cyanophyceae</taxon>
        <taxon>Oscillatoriophycideae</taxon>
        <taxon>Chroococcales</taxon>
        <taxon>Aphanothecaceae</taxon>
        <taxon>Rippkaea</taxon>
        <taxon>Rippkaea orientalis</taxon>
    </lineage>
</organism>
<dbReference type="Gene3D" id="3.40.50.2000">
    <property type="entry name" value="Glycogen Phosphorylase B"/>
    <property type="match status" value="2"/>
</dbReference>
<dbReference type="STRING" id="41431.PCC8801_2316"/>
<evidence type="ECO:0000256" key="1">
    <source>
        <dbReference type="ARBA" id="ARBA00022679"/>
    </source>
</evidence>
<evidence type="ECO:0000313" key="5">
    <source>
        <dbReference type="Proteomes" id="UP000008204"/>
    </source>
</evidence>
<dbReference type="SUPFAM" id="SSF53756">
    <property type="entry name" value="UDP-Glycosyltransferase/glycogen phosphorylase"/>
    <property type="match status" value="1"/>
</dbReference>
<name>B7K1D7_RIPO1</name>
<dbReference type="AlphaFoldDB" id="B7K1D7"/>
<sequence>MFKVCLDATPVRGKLSGIGVYTLNLIDSLYKLQETEDFRLEIYFHPSVKNWLLRQFSPCDFLTHYSQISVLPIPVTIANILAWYPNPFLSYFERYLNNPDIIHGTDHYVYPYSNSRKIMTIHDLTFLKYPQYSTAIVQGYLERIKRCLQWTDLIITFSNNTKQDIVEYLGVKPEQIQITAEASRYHANYLKADGIEQLKKSINYDFSIPYLLFVSTLEPRKNIITLINAFNYLKETYKIPHNLILIGQKGWKYESIFAAIETSKYKQSIYHLNYLLDELLALFYNQSDAFIYPSFYEGFGLPVLEAMTLGSPVITSNTSSLPEVAGDAALLINPHDTLELAEAILKVISDSQLRNELINKGQKQSQLFSWERTAKETFKAYQLIINN</sequence>
<dbReference type="PANTHER" id="PTHR46401:SF2">
    <property type="entry name" value="GLYCOSYLTRANSFERASE WBBK-RELATED"/>
    <property type="match status" value="1"/>
</dbReference>
<dbReference type="eggNOG" id="COG0438">
    <property type="taxonomic scope" value="Bacteria"/>
</dbReference>
<dbReference type="CDD" id="cd03809">
    <property type="entry name" value="GT4_MtfB-like"/>
    <property type="match status" value="1"/>
</dbReference>
<dbReference type="KEGG" id="cyp:PCC8801_2316"/>
<dbReference type="FunFam" id="3.40.50.2000:FF:000119">
    <property type="entry name" value="Glycosyl transferase group 1"/>
    <property type="match status" value="1"/>
</dbReference>